<dbReference type="InParanoid" id="T1G2A4"/>
<dbReference type="OMA" id="SITPRIM"/>
<proteinExistence type="predicted"/>
<name>T1G2A4_HELRO</name>
<protein>
    <recommendedName>
        <fullName evidence="5">Peptidase S1 domain-containing protein</fullName>
    </recommendedName>
</protein>
<dbReference type="KEGG" id="hro:HELRODRAFT_75798"/>
<keyword evidence="4" id="KW-1015">Disulfide bond</keyword>
<dbReference type="GO" id="GO:0006508">
    <property type="term" value="P:proteolysis"/>
    <property type="evidence" value="ECO:0000318"/>
    <property type="project" value="GO_Central"/>
</dbReference>
<dbReference type="EMBL" id="AMQM01003487">
    <property type="status" value="NOT_ANNOTATED_CDS"/>
    <property type="molecule type" value="Genomic_DNA"/>
</dbReference>
<dbReference type="PRINTS" id="PR00722">
    <property type="entry name" value="CHYMOTRYPSIN"/>
</dbReference>
<keyword evidence="1" id="KW-0645">Protease</keyword>
<keyword evidence="8" id="KW-1185">Reference proteome</keyword>
<reference evidence="8" key="1">
    <citation type="submission" date="2012-12" db="EMBL/GenBank/DDBJ databases">
        <authorList>
            <person name="Hellsten U."/>
            <person name="Grimwood J."/>
            <person name="Chapman J.A."/>
            <person name="Shapiro H."/>
            <person name="Aerts A."/>
            <person name="Otillar R.P."/>
            <person name="Terry A.Y."/>
            <person name="Boore J.L."/>
            <person name="Simakov O."/>
            <person name="Marletaz F."/>
            <person name="Cho S.-J."/>
            <person name="Edsinger-Gonzales E."/>
            <person name="Havlak P."/>
            <person name="Kuo D.-H."/>
            <person name="Larsson T."/>
            <person name="Lv J."/>
            <person name="Arendt D."/>
            <person name="Savage R."/>
            <person name="Osoegawa K."/>
            <person name="de Jong P."/>
            <person name="Lindberg D.R."/>
            <person name="Seaver E.C."/>
            <person name="Weisblat D.A."/>
            <person name="Putnam N.H."/>
            <person name="Grigoriev I.V."/>
            <person name="Rokhsar D.S."/>
        </authorList>
    </citation>
    <scope>NUCLEOTIDE SEQUENCE</scope>
</reference>
<keyword evidence="2" id="KW-0378">Hydrolase</keyword>
<dbReference type="GeneID" id="20215202"/>
<dbReference type="InterPro" id="IPR001254">
    <property type="entry name" value="Trypsin_dom"/>
</dbReference>
<feature type="domain" description="Peptidase S1" evidence="5">
    <location>
        <begin position="1"/>
        <end position="135"/>
    </location>
</feature>
<dbReference type="PANTHER" id="PTHR24252">
    <property type="entry name" value="ACROSIN-RELATED"/>
    <property type="match status" value="1"/>
</dbReference>
<dbReference type="Proteomes" id="UP000015101">
    <property type="component" value="Unassembled WGS sequence"/>
</dbReference>
<evidence type="ECO:0000256" key="1">
    <source>
        <dbReference type="ARBA" id="ARBA00022670"/>
    </source>
</evidence>
<dbReference type="eggNOG" id="KOG3627">
    <property type="taxonomic scope" value="Eukaryota"/>
</dbReference>
<dbReference type="HOGENOM" id="CLU_006842_1_7_1"/>
<dbReference type="PROSITE" id="PS00134">
    <property type="entry name" value="TRYPSIN_HIS"/>
    <property type="match status" value="1"/>
</dbReference>
<dbReference type="AlphaFoldDB" id="T1G2A4"/>
<dbReference type="EnsemblMetazoa" id="HelroT75798">
    <property type="protein sequence ID" value="HelroP75798"/>
    <property type="gene ID" value="HelroG75798"/>
</dbReference>
<evidence type="ECO:0000313" key="6">
    <source>
        <dbReference type="EMBL" id="ESO07668.1"/>
    </source>
</evidence>
<evidence type="ECO:0000313" key="8">
    <source>
        <dbReference type="Proteomes" id="UP000015101"/>
    </source>
</evidence>
<dbReference type="EMBL" id="KB096183">
    <property type="protein sequence ID" value="ESO07668.1"/>
    <property type="molecule type" value="Genomic_DNA"/>
</dbReference>
<dbReference type="InterPro" id="IPR043504">
    <property type="entry name" value="Peptidase_S1_PA_chymotrypsin"/>
</dbReference>
<reference evidence="6 8" key="2">
    <citation type="journal article" date="2013" name="Nature">
        <title>Insights into bilaterian evolution from three spiralian genomes.</title>
        <authorList>
            <person name="Simakov O."/>
            <person name="Marletaz F."/>
            <person name="Cho S.J."/>
            <person name="Edsinger-Gonzales E."/>
            <person name="Havlak P."/>
            <person name="Hellsten U."/>
            <person name="Kuo D.H."/>
            <person name="Larsson T."/>
            <person name="Lv J."/>
            <person name="Arendt D."/>
            <person name="Savage R."/>
            <person name="Osoegawa K."/>
            <person name="de Jong P."/>
            <person name="Grimwood J."/>
            <person name="Chapman J.A."/>
            <person name="Shapiro H."/>
            <person name="Aerts A."/>
            <person name="Otillar R.P."/>
            <person name="Terry A.Y."/>
            <person name="Boore J.L."/>
            <person name="Grigoriev I.V."/>
            <person name="Lindberg D.R."/>
            <person name="Seaver E.C."/>
            <person name="Weisblat D.A."/>
            <person name="Putnam N.H."/>
            <person name="Rokhsar D.S."/>
        </authorList>
    </citation>
    <scope>NUCLEOTIDE SEQUENCE</scope>
</reference>
<gene>
    <name evidence="7" type="primary">20215202</name>
    <name evidence="6" type="ORF">HELRODRAFT_75798</name>
</gene>
<dbReference type="CTD" id="20215202"/>
<evidence type="ECO:0000256" key="2">
    <source>
        <dbReference type="ARBA" id="ARBA00022801"/>
    </source>
</evidence>
<dbReference type="Pfam" id="PF00089">
    <property type="entry name" value="Trypsin"/>
    <property type="match status" value="1"/>
</dbReference>
<dbReference type="STRING" id="6412.T1G2A4"/>
<dbReference type="SUPFAM" id="SSF50494">
    <property type="entry name" value="Trypsin-like serine proteases"/>
    <property type="match status" value="1"/>
</dbReference>
<dbReference type="GO" id="GO:0004252">
    <property type="term" value="F:serine-type endopeptidase activity"/>
    <property type="evidence" value="ECO:0000318"/>
    <property type="project" value="GO_Central"/>
</dbReference>
<dbReference type="SMART" id="SM00020">
    <property type="entry name" value="Tryp_SPc"/>
    <property type="match status" value="1"/>
</dbReference>
<evidence type="ECO:0000256" key="3">
    <source>
        <dbReference type="ARBA" id="ARBA00022825"/>
    </source>
</evidence>
<reference evidence="7" key="3">
    <citation type="submission" date="2015-06" db="UniProtKB">
        <authorList>
            <consortium name="EnsemblMetazoa"/>
        </authorList>
    </citation>
    <scope>IDENTIFICATION</scope>
</reference>
<dbReference type="InterPro" id="IPR018114">
    <property type="entry name" value="TRYPSIN_HIS"/>
</dbReference>
<dbReference type="Gene3D" id="2.40.10.10">
    <property type="entry name" value="Trypsin-like serine proteases"/>
    <property type="match status" value="2"/>
</dbReference>
<organism evidence="7 8">
    <name type="scientific">Helobdella robusta</name>
    <name type="common">Californian leech</name>
    <dbReference type="NCBI Taxonomy" id="6412"/>
    <lineage>
        <taxon>Eukaryota</taxon>
        <taxon>Metazoa</taxon>
        <taxon>Spiralia</taxon>
        <taxon>Lophotrochozoa</taxon>
        <taxon>Annelida</taxon>
        <taxon>Clitellata</taxon>
        <taxon>Hirudinea</taxon>
        <taxon>Rhynchobdellida</taxon>
        <taxon>Glossiphoniidae</taxon>
        <taxon>Helobdella</taxon>
    </lineage>
</organism>
<evidence type="ECO:0000313" key="7">
    <source>
        <dbReference type="EnsemblMetazoa" id="HelroP75798"/>
    </source>
</evidence>
<dbReference type="InterPro" id="IPR001314">
    <property type="entry name" value="Peptidase_S1A"/>
</dbReference>
<dbReference type="InterPro" id="IPR009003">
    <property type="entry name" value="Peptidase_S1_PA"/>
</dbReference>
<sequence>IIYGAAVSRGELPWQVYMLCSFTSCGAVLIKDQWIMTAAHCFKNFTETRTKLHECTIHLGSIYKFDENWERMKIDKVFLHEKLPGNHLANDIALVKLKRKVRFTHYIQPICLPRASASTVLHSVCISSGFGYTLK</sequence>
<accession>T1G2A4</accession>
<dbReference type="OrthoDB" id="5597713at2759"/>
<dbReference type="PROSITE" id="PS50240">
    <property type="entry name" value="TRYPSIN_DOM"/>
    <property type="match status" value="1"/>
</dbReference>
<dbReference type="FunFam" id="2.40.10.10:FF:000060">
    <property type="entry name" value="Acrosin"/>
    <property type="match status" value="1"/>
</dbReference>
<dbReference type="PANTHER" id="PTHR24252:SF7">
    <property type="entry name" value="HYALIN"/>
    <property type="match status" value="1"/>
</dbReference>
<keyword evidence="3" id="KW-0720">Serine protease</keyword>
<evidence type="ECO:0000259" key="5">
    <source>
        <dbReference type="PROSITE" id="PS50240"/>
    </source>
</evidence>
<dbReference type="RefSeq" id="XP_009014279.1">
    <property type="nucleotide sequence ID" value="XM_009016031.1"/>
</dbReference>
<evidence type="ECO:0000256" key="4">
    <source>
        <dbReference type="ARBA" id="ARBA00023157"/>
    </source>
</evidence>